<feature type="region of interest" description="Disordered" evidence="1">
    <location>
        <begin position="797"/>
        <end position="854"/>
    </location>
</feature>
<feature type="compositionally biased region" description="Low complexity" evidence="1">
    <location>
        <begin position="1967"/>
        <end position="2002"/>
    </location>
</feature>
<dbReference type="SMART" id="SM00015">
    <property type="entry name" value="IQ"/>
    <property type="match status" value="4"/>
</dbReference>
<feature type="compositionally biased region" description="Basic and acidic residues" evidence="1">
    <location>
        <begin position="1281"/>
        <end position="1293"/>
    </location>
</feature>
<feature type="region of interest" description="Disordered" evidence="1">
    <location>
        <begin position="2185"/>
        <end position="2208"/>
    </location>
</feature>
<feature type="compositionally biased region" description="Basic and acidic residues" evidence="1">
    <location>
        <begin position="1852"/>
        <end position="1867"/>
    </location>
</feature>
<name>A0A836L881_9TRYP</name>
<dbReference type="PROSITE" id="PS50096">
    <property type="entry name" value="IQ"/>
    <property type="match status" value="3"/>
</dbReference>
<feature type="region of interest" description="Disordered" evidence="1">
    <location>
        <begin position="866"/>
        <end position="890"/>
    </location>
</feature>
<evidence type="ECO:0000256" key="1">
    <source>
        <dbReference type="SAM" id="MobiDB-lite"/>
    </source>
</evidence>
<dbReference type="GeneID" id="94289007"/>
<feature type="region of interest" description="Disordered" evidence="1">
    <location>
        <begin position="1275"/>
        <end position="1330"/>
    </location>
</feature>
<dbReference type="EMBL" id="JAFJZO010000030">
    <property type="protein sequence ID" value="KAG5498620.1"/>
    <property type="molecule type" value="Genomic_DNA"/>
</dbReference>
<dbReference type="Proteomes" id="UP000674318">
    <property type="component" value="Unassembled WGS sequence"/>
</dbReference>
<evidence type="ECO:0000313" key="2">
    <source>
        <dbReference type="EMBL" id="KAG5498620.1"/>
    </source>
</evidence>
<comment type="caution">
    <text evidence="2">The sequence shown here is derived from an EMBL/GenBank/DDBJ whole genome shotgun (WGS) entry which is preliminary data.</text>
</comment>
<dbReference type="KEGG" id="phet:94289007"/>
<dbReference type="OrthoDB" id="267670at2759"/>
<feature type="compositionally biased region" description="Basic residues" evidence="1">
    <location>
        <begin position="805"/>
        <end position="822"/>
    </location>
</feature>
<feature type="region of interest" description="Disordered" evidence="1">
    <location>
        <begin position="1747"/>
        <end position="1770"/>
    </location>
</feature>
<organism evidence="2 3">
    <name type="scientific">Porcisia hertigi</name>
    <dbReference type="NCBI Taxonomy" id="2761500"/>
    <lineage>
        <taxon>Eukaryota</taxon>
        <taxon>Discoba</taxon>
        <taxon>Euglenozoa</taxon>
        <taxon>Kinetoplastea</taxon>
        <taxon>Metakinetoplastina</taxon>
        <taxon>Trypanosomatida</taxon>
        <taxon>Trypanosomatidae</taxon>
        <taxon>Leishmaniinae</taxon>
        <taxon>Porcisia</taxon>
    </lineage>
</organism>
<dbReference type="InterPro" id="IPR000048">
    <property type="entry name" value="IQ_motif_EF-hand-BS"/>
</dbReference>
<feature type="compositionally biased region" description="Basic and acidic residues" evidence="1">
    <location>
        <begin position="77"/>
        <end position="87"/>
    </location>
</feature>
<dbReference type="Pfam" id="PF00612">
    <property type="entry name" value="IQ"/>
    <property type="match status" value="1"/>
</dbReference>
<feature type="region of interest" description="Disordered" evidence="1">
    <location>
        <begin position="173"/>
        <end position="202"/>
    </location>
</feature>
<feature type="compositionally biased region" description="Basic and acidic residues" evidence="1">
    <location>
        <begin position="828"/>
        <end position="839"/>
    </location>
</feature>
<feature type="region of interest" description="Disordered" evidence="1">
    <location>
        <begin position="1847"/>
        <end position="1875"/>
    </location>
</feature>
<reference evidence="2 3" key="1">
    <citation type="submission" date="2021-02" db="EMBL/GenBank/DDBJ databases">
        <title>Porcisia hertigi Genome sequencing and assembly.</title>
        <authorList>
            <person name="Almutairi H."/>
            <person name="Gatherer D."/>
        </authorList>
    </citation>
    <scope>NUCLEOTIDE SEQUENCE [LARGE SCALE GENOMIC DNA]</scope>
    <source>
        <strain evidence="2 3">C119</strain>
    </source>
</reference>
<keyword evidence="3" id="KW-1185">Reference proteome</keyword>
<feature type="region of interest" description="Disordered" evidence="1">
    <location>
        <begin position="1967"/>
        <end position="2024"/>
    </location>
</feature>
<feature type="compositionally biased region" description="Pro residues" evidence="1">
    <location>
        <begin position="874"/>
        <end position="885"/>
    </location>
</feature>
<feature type="region of interest" description="Disordered" evidence="1">
    <location>
        <begin position="973"/>
        <end position="1001"/>
    </location>
</feature>
<dbReference type="CDD" id="cd23767">
    <property type="entry name" value="IQCD"/>
    <property type="match status" value="1"/>
</dbReference>
<feature type="region of interest" description="Disordered" evidence="1">
    <location>
        <begin position="2399"/>
        <end position="2430"/>
    </location>
</feature>
<feature type="region of interest" description="Disordered" evidence="1">
    <location>
        <begin position="1371"/>
        <end position="1405"/>
    </location>
</feature>
<protein>
    <submittedName>
        <fullName evidence="2">Uncharacterized protein</fullName>
    </submittedName>
</protein>
<accession>A0A836L881</accession>
<proteinExistence type="predicted"/>
<feature type="region of interest" description="Disordered" evidence="1">
    <location>
        <begin position="73"/>
        <end position="95"/>
    </location>
</feature>
<sequence length="2580" mass="269965">MLSVAPFVGSPAGVATVQHFTGRDADGSSSHGGAVVSPHICTSSCLPRGNNYIRAHGDPKAVLTPFAVTHRSANGTEDEKARAHGDTSKSPSAVRTASWMTRNATESASAGAEARTETTITLALGSSQLPARSLNHLVNRLPSSITSLSSSSVARSARDSVDVDAAAAAAHIPRVPPSPPPVTSSDDCGLRSISSPNGAAPTPAERHWVPYDVYLSLSAPLLHDRVLQDRVATLCCPMTLSGDDHSQLVNIHSVLPFLLHGNAVAPPIALATARVTRASTPQSSMQSFSPRSGVPGSLSDEAQRAAFPLFCVLGAKSCTVSRRTRSICSIHTPKVPIAERFCVRPDQHSGGGSHTRNSSDKAALPYPAVQQHHAVKSSSGVETVSPRREGCSDDVLLLFTEQLTGVIPTFPVELLYTTSPTGAIVSAPPAEYTAYWDSWQQTPRAVRRRASYDSIWSVVTLPRLVVMLQRWGVSPAMAMRRLCVRPPGCSTLPLEPTGGSHPLPTTVDAVPREGRGATAVAAVPGALGASRRLQLSLAESSSCLFASPSSLRTGASAQLTREDAVGSQQHTVGLTINGGVLSDSLSSDAGATPESDMCAPSMGGTAAMMSTGSERAAPVECDTCGVTMPGSPGVLLSSSLRGDTDSSLHPYNASGASDFVNIAADGNRSLHGQAHLYDVPSPPPPPPVALSAPKSFGSVALLRAAVLGVPLRRSSTPSFHHQRSQYQHLLKSALQLRLPICLSRTCANGCRRHTKNVPALHPRHCRGTTGHMAVVPPSTSDRNCDVLAHPYAMPTSEEAWQPGIKSRRGRKGRETRHSRHSIRNQETNARDTSAERADATDALEQTRGSRGGSVRQIAAGDFTVHEKAASDAVAPPPPPPTPTPPTRDGAQYRLDARQRTEHVKKYLQALMSAAAHRRAEPMQRAADDTSQQSLQCSAHRCSTSEHIATTKERTPLHPTSGCSCAGVNPERSLNHGRGSADGGSAGMRRVPMPPSSPRQHQLHLYSPPHTNIAHDHSESICTQRSVDSRTVSGERDSAALGDPAADFSTAPGIEQTYLCNDARTKVDAASSTFVGDSMIPSMSASSEGSLASLATVSAVSPAAHAPHHPKPVSDVHSNSCTADHVDRHGAEGSQSTFFTASSPSSTLASLQVLRQLASPLQSMRTCRLHRNSRLSGPPMLACLRENSDDCPRACVPPELSSPPLSCHPTLYLPTGPEEPGAAVAVSLRHGGYHNAGTTVSPLPADVLLPPRPQSPTLRAPSEGVTLYNAAVSSADHLPLGPRHDSDSAVRHVPVESASAGKSALSVSDLSLPKGGTSNMQPLRANRNGSGEPRLHVAEQTVPNHPRLHTLVSGHTDSAHNEAMPGSVRHDCTDARPASTFVPPVSPDHQPSGASPDPNPGSADALAASTFHDDAEWPTFLPSSLLGSTLAITTYFSSDADDPTPAASLLPGADSESISPRAGTAALLVNLAACVIQAVGRGYITRRVLRRSSQRASSDPIECAVAVAPSVMHSPYPTLARLNSVFTSSTTVFAGVASASSSGRYHGVATSQGCPPPPLIGFSAPLASPVISTAMTATTIPKDARLSAHGFSVGEMMPHRPALRRCSAASQTSPISDKICASLHSAAAERSYPNKLVRVSEVGPKHSTSFSDTDSPKGSSASLLQHLFTTCERQKGSTGEDIGTPAPACVSGAAGLPIVSPNEGDATAIADVDACPPAVADSPLSAMPNYTACATLEVVPLGLRSDVSSGHKPPNLSTRCGDSAGEEPGDAATRTAGLVAGELFAAFAASTLPRRAMSPKVSSICEGAASSASHGSTEGWMSTLQPRFSGNPSCTMAFFDQAVAKGPSRKSKKCESHRPTLSNDDPHSSRRLSSSPHGDATFMVVDALLQLQRIGRGFLIRQQCKQRYWEQHEERSLDLLLQRVLLQAPIPFPGAAAAEEDVDTASRIDGKNAGSGVSAVASILTGVSSTSSSSTTGGQITTTASLPSSMPSASRASPLLATTMIPGHHQHPSPVDGQRVLCSPSHASPLFPEETIFSGSEDAAGIPAGDAPLSEDRSPTAALCSKTVPMLVTPDNTNYIVAPALASPNQRTSVLLTSPLSNMTGLALPSDASRPFRGGVGSGAVGASFKCQEARVTGAFCGGYTSCDSVRDAVTVGGSRSCDDDTAVAPPLVPSLTVSLPSTAASPLEDATKSGDTAHTLAIRSPSPPRLMLLSPPSLRVSFPRCSYPSPGSFSTVGTPGSAAPVTCTLGVLIPLPMSLSGTKSASCNEGTRPVLSPHRSPPSYFALQRPLHNDVASTVVERNNTSVCHAPRRRYFAAAAAAAAAAAGAELSPMDGSIFATSGRSARSLNSMNSLPFSFSVTANAMSVTGQNFSTPLSEGLALQPWVLDGVQIVSTFSSDCDSSDNEAVEQETTSSSSSSSDNRVACNDTEGDPLKRDLICVEEAGAEPACFGAAVQILGHEAAPPSMSKALLLLQRIGRGYLCRRRQHFIFMVSISWAEIALVQRVALGFLSRKRLGLEYFVHCEAKRQMSYWELRNRSAVLMQSVVRGFIGRQRAKRLQRRVFTRIELLAAGEQLYTD</sequence>
<dbReference type="RefSeq" id="XP_067755374.1">
    <property type="nucleotide sequence ID" value="XM_067898930.1"/>
</dbReference>
<evidence type="ECO:0000313" key="3">
    <source>
        <dbReference type="Proteomes" id="UP000674318"/>
    </source>
</evidence>
<gene>
    <name evidence="2" type="ORF">JKF63_02906</name>
</gene>